<feature type="coiled-coil region" evidence="5">
    <location>
        <begin position="104"/>
        <end position="131"/>
    </location>
</feature>
<dbReference type="PANTHER" id="PTHR12805:SF0">
    <property type="entry name" value="DNA_RNA-BINDING PROTEIN KIN17"/>
    <property type="match status" value="1"/>
</dbReference>
<dbReference type="GO" id="GO:0008270">
    <property type="term" value="F:zinc ion binding"/>
    <property type="evidence" value="ECO:0007669"/>
    <property type="project" value="UniProtKB-KW"/>
</dbReference>
<feature type="compositionally biased region" description="Polar residues" evidence="6">
    <location>
        <begin position="490"/>
        <end position="505"/>
    </location>
</feature>
<accession>A0A3M7L3K1</accession>
<dbReference type="AlphaFoldDB" id="A0A3M7L3K1"/>
<dbReference type="InterPro" id="IPR014722">
    <property type="entry name" value="Rib_uL2_dom2"/>
</dbReference>
<dbReference type="Pfam" id="PF18131">
    <property type="entry name" value="KN17_SH3"/>
    <property type="match status" value="1"/>
</dbReference>
<evidence type="ECO:0000256" key="1">
    <source>
        <dbReference type="ARBA" id="ARBA00008517"/>
    </source>
</evidence>
<dbReference type="Gene3D" id="2.30.30.30">
    <property type="match status" value="1"/>
</dbReference>
<reference evidence="9" key="1">
    <citation type="journal article" date="2018" name="Algal Res.">
        <title>Characterization of plant carbon substrate utilization by Auxenochlorella protothecoides.</title>
        <authorList>
            <person name="Vogler B.W."/>
            <person name="Starkenburg S.R."/>
            <person name="Sudasinghe N."/>
            <person name="Schambach J.Y."/>
            <person name="Rollin J.A."/>
            <person name="Pattathil S."/>
            <person name="Barry A.N."/>
        </authorList>
    </citation>
    <scope>NUCLEOTIDE SEQUENCE [LARGE SCALE GENOMIC DNA]</scope>
    <source>
        <strain evidence="9">UTEX 25</strain>
    </source>
</reference>
<feature type="compositionally biased region" description="Low complexity" evidence="6">
    <location>
        <begin position="267"/>
        <end position="279"/>
    </location>
</feature>
<feature type="compositionally biased region" description="Basic and acidic residues" evidence="6">
    <location>
        <begin position="344"/>
        <end position="356"/>
    </location>
</feature>
<dbReference type="Pfam" id="PF25095">
    <property type="entry name" value="C2H2-zf_KIN17"/>
    <property type="match status" value="1"/>
</dbReference>
<evidence type="ECO:0000313" key="8">
    <source>
        <dbReference type="EMBL" id="RMZ56595.1"/>
    </source>
</evidence>
<dbReference type="SMART" id="SM01253">
    <property type="entry name" value="Kin17_mid"/>
    <property type="match status" value="1"/>
</dbReference>
<dbReference type="Proteomes" id="UP000279271">
    <property type="component" value="Unassembled WGS sequence"/>
</dbReference>
<feature type="region of interest" description="Disordered" evidence="6">
    <location>
        <begin position="802"/>
        <end position="832"/>
    </location>
</feature>
<keyword evidence="3" id="KW-0863">Zinc-finger</keyword>
<feature type="region of interest" description="Disordered" evidence="6">
    <location>
        <begin position="755"/>
        <end position="790"/>
    </location>
</feature>
<dbReference type="EMBL" id="QOKY01000139">
    <property type="protein sequence ID" value="RMZ56595.1"/>
    <property type="molecule type" value="Genomic_DNA"/>
</dbReference>
<feature type="domain" description="C2H2-type" evidence="7">
    <location>
        <begin position="562"/>
        <end position="584"/>
    </location>
</feature>
<dbReference type="SUPFAM" id="SSF57667">
    <property type="entry name" value="beta-beta-alpha zinc fingers"/>
    <property type="match status" value="1"/>
</dbReference>
<evidence type="ECO:0000256" key="5">
    <source>
        <dbReference type="SAM" id="Coils"/>
    </source>
</evidence>
<dbReference type="Gene3D" id="1.10.10.2030">
    <property type="entry name" value="DNA/RNA-binding protein Kin17, conserved domain"/>
    <property type="match status" value="1"/>
</dbReference>
<evidence type="ECO:0000259" key="7">
    <source>
        <dbReference type="PROSITE" id="PS00028"/>
    </source>
</evidence>
<dbReference type="InterPro" id="IPR041330">
    <property type="entry name" value="KN17_SH3"/>
</dbReference>
<feature type="compositionally biased region" description="Low complexity" evidence="6">
    <location>
        <begin position="369"/>
        <end position="385"/>
    </location>
</feature>
<dbReference type="GO" id="GO:0006260">
    <property type="term" value="P:DNA replication"/>
    <property type="evidence" value="ECO:0007669"/>
    <property type="project" value="TreeGrafter"/>
</dbReference>
<feature type="region of interest" description="Disordered" evidence="6">
    <location>
        <begin position="1"/>
        <end position="36"/>
    </location>
</feature>
<dbReference type="InterPro" id="IPR037321">
    <property type="entry name" value="KIN17-like"/>
</dbReference>
<dbReference type="InterPro" id="IPR019447">
    <property type="entry name" value="DNA/RNA-bd_Kin17_WH-like_dom"/>
</dbReference>
<dbReference type="InterPro" id="IPR041995">
    <property type="entry name" value="KOW_KIN17"/>
</dbReference>
<dbReference type="Pfam" id="PF25092">
    <property type="entry name" value="SH3_KIN17_C"/>
    <property type="match status" value="1"/>
</dbReference>
<evidence type="ECO:0000256" key="3">
    <source>
        <dbReference type="ARBA" id="ARBA00022771"/>
    </source>
</evidence>
<comment type="caution">
    <text evidence="8">The sequence shown here is derived from an EMBL/GenBank/DDBJ whole genome shotgun (WGS) entry which is preliminary data.</text>
</comment>
<dbReference type="PANTHER" id="PTHR12805">
    <property type="entry name" value="KIN17 KIN, ANTIGENIC DETERMINANT OF RECA PROTEIN HOMOLOG"/>
    <property type="match status" value="1"/>
</dbReference>
<feature type="region of interest" description="Disordered" evidence="6">
    <location>
        <begin position="711"/>
        <end position="731"/>
    </location>
</feature>
<dbReference type="GO" id="GO:0005634">
    <property type="term" value="C:nucleus"/>
    <property type="evidence" value="ECO:0007669"/>
    <property type="project" value="TreeGrafter"/>
</dbReference>
<evidence type="ECO:0000313" key="9">
    <source>
        <dbReference type="Proteomes" id="UP000279271"/>
    </source>
</evidence>
<dbReference type="Gene3D" id="2.30.30.140">
    <property type="match status" value="1"/>
</dbReference>
<comment type="similarity">
    <text evidence="1">Belongs to the KIN17 family.</text>
</comment>
<name>A0A3M7L3K1_AUXPR</name>
<dbReference type="PROSITE" id="PS00028">
    <property type="entry name" value="ZINC_FINGER_C2H2_1"/>
    <property type="match status" value="1"/>
</dbReference>
<feature type="compositionally biased region" description="Low complexity" evidence="6">
    <location>
        <begin position="425"/>
        <end position="435"/>
    </location>
</feature>
<dbReference type="Pfam" id="PF10357">
    <property type="entry name" value="WH_KIN17"/>
    <property type="match status" value="1"/>
</dbReference>
<evidence type="ECO:0000256" key="2">
    <source>
        <dbReference type="ARBA" id="ARBA00022723"/>
    </source>
</evidence>
<feature type="region of interest" description="Disordered" evidence="6">
    <location>
        <begin position="261"/>
        <end position="505"/>
    </location>
</feature>
<sequence length="952" mass="101054">MLEAGIESVCSPSREPNAEPAADTVGPPSDTRRLAGGIHPTQQLHVLAALLRSLRAQARALKASLATSETEKLGLVRAAQAAASEHAAQLAMALAGTRAFQTAAAARQNTIHELQRSLEECKRESKRASAALASRDAEVAEWTRSMSPRLAATACALATASSRQGSASALLQAVSAQLTELEARWACQAEATRGLEAQLATTQAALQASEVRRLAAEQQVAMLACELQAAKAEAAAGSLPARARRPRGARAGAAADCSSSCVSAEWPSSPSTASHASQSRDAADWEGGKTSAPHAASRPSGRQHQRSPAEDTTQRRQQRAQHLPARSGRRLLDSTDSSSAGETGDVRGEEYHHARTAETVARSGGGGASPAASGSGLGSLPTTSRQSSGASPHASRVREPAAALRRAHDAQASLIIGRRPRASLAGSMPGSSARSPPSPGTADDGQASRRRRPRRQVPPLDLSGGEDARGLEWPLPTPPPRTATDGAPTPSATSPGSMASSVGPRSSASVVDMLSELAAAVAALEVQLAPSGPLQGTAGFLTPKAIANRIKAKGLQKLRWYCQMCGKSCRDENGFKCHLTSDAHRRQMEIFGQNPDRVIEGYSEEFEESFLEHLRRAHPFSRVQATVVYNEFIADRHHVHMNSTKWLTLTEFVKYLGKKGICRVDETPKGWFMSLIQKDAAEELLEKKRLKRERAELEESERHNKALEAQVARARASQPGEDQPATMSSEGATDLQRLDDAPVAFALAAPARQSEARAQAQPLPLAFGEDATGRGPRADGIRAAAPPQKRSKLEELMAKLAKAHGAPSRLGGTGSAGQPPPRGQGPAAPPPRKTEAWLVEGLTVKVMSPGLKAHGYYKEKGLVLRVLDKYIGEVELFSSGDIVRVDQEELESVIPTPGGSVLVVRGRLAGRRGLLVRIDTSAFQAEVELEGEGREVRSFEYEDICKITSGTT</sequence>
<dbReference type="InterPro" id="IPR038254">
    <property type="entry name" value="KIN17_WH-like_sf"/>
</dbReference>
<keyword evidence="5" id="KW-0175">Coiled coil</keyword>
<dbReference type="InterPro" id="IPR013087">
    <property type="entry name" value="Znf_C2H2_type"/>
</dbReference>
<keyword evidence="4" id="KW-0862">Zinc</keyword>
<dbReference type="InterPro" id="IPR056767">
    <property type="entry name" value="C2H2-Znf_KIN17"/>
</dbReference>
<organism evidence="8 9">
    <name type="scientific">Auxenochlorella protothecoides</name>
    <name type="common">Green microalga</name>
    <name type="synonym">Chlorella protothecoides</name>
    <dbReference type="NCBI Taxonomy" id="3075"/>
    <lineage>
        <taxon>Eukaryota</taxon>
        <taxon>Viridiplantae</taxon>
        <taxon>Chlorophyta</taxon>
        <taxon>core chlorophytes</taxon>
        <taxon>Trebouxiophyceae</taxon>
        <taxon>Chlorellales</taxon>
        <taxon>Chlorellaceae</taxon>
        <taxon>Auxenochlorella</taxon>
    </lineage>
</organism>
<proteinExistence type="inferred from homology"/>
<dbReference type="GO" id="GO:0006974">
    <property type="term" value="P:DNA damage response"/>
    <property type="evidence" value="ECO:0007669"/>
    <property type="project" value="TreeGrafter"/>
</dbReference>
<dbReference type="InterPro" id="IPR036236">
    <property type="entry name" value="Znf_C2H2_sf"/>
</dbReference>
<dbReference type="FunFam" id="1.10.10.2030:FF:000001">
    <property type="entry name" value="DNA/RNA-binding protein KIN17, putative"/>
    <property type="match status" value="1"/>
</dbReference>
<evidence type="ECO:0000256" key="6">
    <source>
        <dbReference type="SAM" id="MobiDB-lite"/>
    </source>
</evidence>
<feature type="compositionally biased region" description="Pro residues" evidence="6">
    <location>
        <begin position="818"/>
        <end position="831"/>
    </location>
</feature>
<evidence type="ECO:0000256" key="4">
    <source>
        <dbReference type="ARBA" id="ARBA00022833"/>
    </source>
</evidence>
<keyword evidence="2" id="KW-0479">Metal-binding</keyword>
<gene>
    <name evidence="8" type="ORF">APUTEX25_004759</name>
</gene>
<protein>
    <recommendedName>
        <fullName evidence="7">C2H2-type domain-containing protein</fullName>
    </recommendedName>
</protein>
<dbReference type="GO" id="GO:0003690">
    <property type="term" value="F:double-stranded DNA binding"/>
    <property type="evidence" value="ECO:0007669"/>
    <property type="project" value="TreeGrafter"/>
</dbReference>